<gene>
    <name evidence="2" type="ORF">SAMN04488128_103326</name>
</gene>
<evidence type="ECO:0000256" key="1">
    <source>
        <dbReference type="SAM" id="SignalP"/>
    </source>
</evidence>
<dbReference type="Pfam" id="PF11306">
    <property type="entry name" value="DUF3108"/>
    <property type="match status" value="1"/>
</dbReference>
<protein>
    <recommendedName>
        <fullName evidence="4">Carboxypeptidase regulatory-like domain-containing protein</fullName>
    </recommendedName>
</protein>
<reference evidence="3" key="1">
    <citation type="submission" date="2017-02" db="EMBL/GenBank/DDBJ databases">
        <authorList>
            <person name="Varghese N."/>
            <person name="Submissions S."/>
        </authorList>
    </citation>
    <scope>NUCLEOTIDE SEQUENCE [LARGE SCALE GENOMIC DNA]</scope>
    <source>
        <strain evidence="3">DSM 22224</strain>
    </source>
</reference>
<name>A0A1T4SR37_9BACT</name>
<sequence length="430" mass="48376">MQIPLKSILLLLLPFASFAQKTVVPGSPDINASRLKPGKSLYTIYYVKDNNWTKKGTYTHELSVSDNQLRFVADYIDEKGEWYRKRTSVADAKTFSPVSYKSEGLKNSLDLTFGNTVTGKYRAMGEKDKPLTMKPAGKFVDFNLSELLFTTLPLDVGYKAIVPEFYYGTSTDSVLSNYVIKDVKSYIQRSPKTGNHESWLVNVLEEESGAIYTYIIDKKDHRIWQREMPVGKGTIEICVNEELDYQPIAAKFDKQENLRMLEKGNSVITGTAFARDRGGSKLQVVNINKAQFAPRGTVVSILPNSAYIEEWKEVNRKIRKRKKIPEVPIDPNVAACIKKTTVYDDKGHFEFTNLMPGEYILLTTFGYTHRYSYSYQSGTSNLVHPSGAVLSSSPIYSHGSGATGATAEIEMKVTIRKDGDKVDVNLKDVR</sequence>
<dbReference type="SUPFAM" id="SSF117074">
    <property type="entry name" value="Hypothetical protein PA1324"/>
    <property type="match status" value="1"/>
</dbReference>
<dbReference type="Proteomes" id="UP000190367">
    <property type="component" value="Unassembled WGS sequence"/>
</dbReference>
<accession>A0A1T4SR37</accession>
<keyword evidence="1" id="KW-0732">Signal</keyword>
<dbReference type="EMBL" id="FUWZ01000003">
    <property type="protein sequence ID" value="SKA30642.1"/>
    <property type="molecule type" value="Genomic_DNA"/>
</dbReference>
<dbReference type="InterPro" id="IPR021457">
    <property type="entry name" value="DUF3108"/>
</dbReference>
<evidence type="ECO:0000313" key="3">
    <source>
        <dbReference type="Proteomes" id="UP000190367"/>
    </source>
</evidence>
<keyword evidence="3" id="KW-1185">Reference proteome</keyword>
<dbReference type="AlphaFoldDB" id="A0A1T4SR37"/>
<evidence type="ECO:0000313" key="2">
    <source>
        <dbReference type="EMBL" id="SKA30642.1"/>
    </source>
</evidence>
<proteinExistence type="predicted"/>
<dbReference type="STRING" id="634771.SAMN04488128_103326"/>
<organism evidence="2 3">
    <name type="scientific">Chitinophaga eiseniae</name>
    <dbReference type="NCBI Taxonomy" id="634771"/>
    <lineage>
        <taxon>Bacteria</taxon>
        <taxon>Pseudomonadati</taxon>
        <taxon>Bacteroidota</taxon>
        <taxon>Chitinophagia</taxon>
        <taxon>Chitinophagales</taxon>
        <taxon>Chitinophagaceae</taxon>
        <taxon>Chitinophaga</taxon>
    </lineage>
</organism>
<evidence type="ECO:0008006" key="4">
    <source>
        <dbReference type="Google" id="ProtNLM"/>
    </source>
</evidence>
<dbReference type="RefSeq" id="WP_200817055.1">
    <property type="nucleotide sequence ID" value="NZ_FUWZ01000003.1"/>
</dbReference>
<feature type="signal peptide" evidence="1">
    <location>
        <begin position="1"/>
        <end position="19"/>
    </location>
</feature>
<feature type="chain" id="PRO_5013137632" description="Carboxypeptidase regulatory-like domain-containing protein" evidence="1">
    <location>
        <begin position="20"/>
        <end position="430"/>
    </location>
</feature>